<organism evidence="45 46">
    <name type="scientific">Chiloscyllium punctatum</name>
    <name type="common">Brownbanded bambooshark</name>
    <name type="synonym">Hemiscyllium punctatum</name>
    <dbReference type="NCBI Taxonomy" id="137246"/>
    <lineage>
        <taxon>Eukaryota</taxon>
        <taxon>Metazoa</taxon>
        <taxon>Chordata</taxon>
        <taxon>Craniata</taxon>
        <taxon>Vertebrata</taxon>
        <taxon>Chondrichthyes</taxon>
        <taxon>Elasmobranchii</taxon>
        <taxon>Galeomorphii</taxon>
        <taxon>Galeoidea</taxon>
        <taxon>Orectolobiformes</taxon>
        <taxon>Hemiscylliidae</taxon>
        <taxon>Chiloscyllium</taxon>
    </lineage>
</organism>
<evidence type="ECO:0000259" key="44">
    <source>
        <dbReference type="PROSITE" id="PS50095"/>
    </source>
</evidence>
<comment type="catalytic activity">
    <reaction evidence="23">
        <text>1,2-didodecanoyl-3-O-[alpha-D-galactosyl-(1-&gt;6)-beta-D-galactosyl]-sn-glycerol + H2O = dodecanoyl-3-O-[alpha-D-galactosyl-(1-&gt;6)-beta-D-galactosyl]-sn-glycerol + dodecanoate + H(+)</text>
        <dbReference type="Rhea" id="RHEA:48516"/>
        <dbReference type="ChEBI" id="CHEBI:15377"/>
        <dbReference type="ChEBI" id="CHEBI:15378"/>
        <dbReference type="ChEBI" id="CHEBI:18262"/>
        <dbReference type="ChEBI" id="CHEBI:90337"/>
        <dbReference type="ChEBI" id="CHEBI:90359"/>
    </reaction>
    <physiologicalReaction direction="left-to-right" evidence="23">
        <dbReference type="Rhea" id="RHEA:48517"/>
    </physiologicalReaction>
</comment>
<comment type="catalytic activity">
    <reaction evidence="36">
        <text>long chain 1,2-diacyl-3-O-[alpha-D-galactosyl-(1-&gt;6)-beta-D-galactosyl]-sn-glycerol + H2O = long chain acyl-3-O-[alpha-D-galactosyl-(1-&gt;6)-beta-D-galactosyl]-sn-glycerol + a fatty acid + H(+)</text>
        <dbReference type="Rhea" id="RHEA:48708"/>
        <dbReference type="ChEBI" id="CHEBI:15377"/>
        <dbReference type="ChEBI" id="CHEBI:15378"/>
        <dbReference type="ChEBI" id="CHEBI:28868"/>
        <dbReference type="ChEBI" id="CHEBI:90463"/>
        <dbReference type="ChEBI" id="CHEBI:90774"/>
    </reaction>
    <physiologicalReaction direction="left-to-right" evidence="36">
        <dbReference type="Rhea" id="RHEA:48709"/>
    </physiologicalReaction>
</comment>
<dbReference type="InterPro" id="IPR036392">
    <property type="entry name" value="PLAT/LH2_dom_sf"/>
</dbReference>
<keyword evidence="9 39" id="KW-0106">Calcium</keyword>
<comment type="catalytic activity">
    <reaction evidence="37">
        <text>1,2-didodecanoyl-3-beta-D-galactosyl-sn-glycerol + H2O = dodecanoyl-3-beta-D-galactosyl-sn-glycerol + dodecanoate + H(+)</text>
        <dbReference type="Rhea" id="RHEA:48540"/>
        <dbReference type="ChEBI" id="CHEBI:15377"/>
        <dbReference type="ChEBI" id="CHEBI:15378"/>
        <dbReference type="ChEBI" id="CHEBI:18262"/>
        <dbReference type="ChEBI" id="CHEBI:90340"/>
        <dbReference type="ChEBI" id="CHEBI:90515"/>
    </reaction>
    <physiologicalReaction direction="left-to-right" evidence="37">
        <dbReference type="Rhea" id="RHEA:48541"/>
    </physiologicalReaction>
</comment>
<dbReference type="CDD" id="cd00707">
    <property type="entry name" value="Pancreat_lipase_like"/>
    <property type="match status" value="1"/>
</dbReference>
<keyword evidence="12" id="KW-0472">Membrane</keyword>
<dbReference type="PRINTS" id="PR00821">
    <property type="entry name" value="TAGLIPASE"/>
</dbReference>
<evidence type="ECO:0000256" key="11">
    <source>
        <dbReference type="ARBA" id="ARBA00023098"/>
    </source>
</evidence>
<dbReference type="GO" id="GO:0042589">
    <property type="term" value="C:zymogen granule membrane"/>
    <property type="evidence" value="ECO:0007669"/>
    <property type="project" value="UniProtKB-SubCell"/>
</dbReference>
<feature type="domain" description="PLAT" evidence="44">
    <location>
        <begin position="420"/>
        <end position="534"/>
    </location>
</feature>
<evidence type="ECO:0000256" key="39">
    <source>
        <dbReference type="PIRSR" id="PIRSR000865-2"/>
    </source>
</evidence>
<comment type="catalytic activity">
    <reaction evidence="28">
        <text>a 1,2-diacyl-3-O-[alpha-D-galactosyl-(1-&gt;6)-beta-D-galactosyl]-sn-glycerol + H2O = acyl-3-O-[alpha-D-galactosyl-(1-&gt;6)-beta-D-galactosyl]-sn-glycerol + a fatty acid + H(+)</text>
        <dbReference type="Rhea" id="RHEA:48372"/>
        <dbReference type="ChEBI" id="CHEBI:15377"/>
        <dbReference type="ChEBI" id="CHEBI:15378"/>
        <dbReference type="ChEBI" id="CHEBI:28396"/>
        <dbReference type="ChEBI" id="CHEBI:28868"/>
        <dbReference type="ChEBI" id="CHEBI:90310"/>
    </reaction>
    <physiologicalReaction direction="left-to-right" evidence="28">
        <dbReference type="Rhea" id="RHEA:48373"/>
    </physiologicalReaction>
</comment>
<name>A0A401SKU9_CHIPU</name>
<evidence type="ECO:0000256" key="35">
    <source>
        <dbReference type="ARBA" id="ARBA00049290"/>
    </source>
</evidence>
<evidence type="ECO:0000256" key="13">
    <source>
        <dbReference type="ARBA" id="ARBA00023157"/>
    </source>
</evidence>
<dbReference type="PROSITE" id="PS50095">
    <property type="entry name" value="PLAT"/>
    <property type="match status" value="1"/>
</dbReference>
<evidence type="ECO:0000313" key="45">
    <source>
        <dbReference type="EMBL" id="GCC31017.1"/>
    </source>
</evidence>
<dbReference type="Pfam" id="PF01477">
    <property type="entry name" value="PLAT"/>
    <property type="match status" value="1"/>
</dbReference>
<dbReference type="InterPro" id="IPR001024">
    <property type="entry name" value="PLAT/LH2_dom"/>
</dbReference>
<keyword evidence="46" id="KW-1185">Reference proteome</keyword>
<feature type="disulfide bond" evidence="40 41">
    <location>
        <begin position="516"/>
        <end position="532"/>
    </location>
</feature>
<evidence type="ECO:0000256" key="10">
    <source>
        <dbReference type="ARBA" id="ARBA00022963"/>
    </source>
</evidence>
<dbReference type="STRING" id="137246.A0A401SKU9"/>
<comment type="catalytic activity">
    <reaction evidence="34">
        <text>a 1,2-diacyl-sn-glycero-3-phosphocholine + H2O = a monoacyl-sn-glycero-3-phosphocholine + a fatty acid + H(+)</text>
        <dbReference type="Rhea" id="RHEA:44664"/>
        <dbReference type="ChEBI" id="CHEBI:15377"/>
        <dbReference type="ChEBI" id="CHEBI:15378"/>
        <dbReference type="ChEBI" id="CHEBI:28868"/>
        <dbReference type="ChEBI" id="CHEBI:57643"/>
        <dbReference type="ChEBI" id="CHEBI:84465"/>
    </reaction>
    <physiologicalReaction direction="left-to-right" evidence="34">
        <dbReference type="Rhea" id="RHEA:44665"/>
    </physiologicalReaction>
</comment>
<feature type="binding site" evidence="39">
    <location>
        <position position="274"/>
    </location>
    <ligand>
        <name>Ca(2+)</name>
        <dbReference type="ChEBI" id="CHEBI:29108"/>
    </ligand>
</feature>
<dbReference type="OMA" id="WSGTRDF"/>
<dbReference type="EMBL" id="BEZZ01000336">
    <property type="protein sequence ID" value="GCC31017.1"/>
    <property type="molecule type" value="Genomic_DNA"/>
</dbReference>
<evidence type="ECO:0000313" key="46">
    <source>
        <dbReference type="Proteomes" id="UP000287033"/>
    </source>
</evidence>
<accession>A0A401SKU9</accession>
<dbReference type="EC" id="3.1.1.3" evidence="43"/>
<dbReference type="GO" id="GO:0005615">
    <property type="term" value="C:extracellular space"/>
    <property type="evidence" value="ECO:0007669"/>
    <property type="project" value="TreeGrafter"/>
</dbReference>
<dbReference type="GO" id="GO:0043005">
    <property type="term" value="C:neuron projection"/>
    <property type="evidence" value="ECO:0007669"/>
    <property type="project" value="UniProtKB-SubCell"/>
</dbReference>
<comment type="catalytic activity">
    <reaction evidence="21">
        <text>1-beta-D-galactosyl-2,3-didodecanoyl-sn-glycerol + H2O = 1-beta-D-galactosyl-dodecanoyl-sn-glycerol + dodecanoate + H(+)</text>
        <dbReference type="Rhea" id="RHEA:48536"/>
        <dbReference type="ChEBI" id="CHEBI:15377"/>
        <dbReference type="ChEBI" id="CHEBI:15378"/>
        <dbReference type="ChEBI" id="CHEBI:18262"/>
        <dbReference type="ChEBI" id="CHEBI:90342"/>
        <dbReference type="ChEBI" id="CHEBI:90514"/>
    </reaction>
    <physiologicalReaction direction="left-to-right" evidence="21">
        <dbReference type="Rhea" id="RHEA:48537"/>
    </physiologicalReaction>
</comment>
<comment type="catalytic activity">
    <reaction evidence="27">
        <text>1,2,3-tripropanoylglycerol + H2O = dipropanoylglycerol + propanoate + H(+)</text>
        <dbReference type="Rhea" id="RHEA:48024"/>
        <dbReference type="ChEBI" id="CHEBI:15377"/>
        <dbReference type="ChEBI" id="CHEBI:15378"/>
        <dbReference type="ChEBI" id="CHEBI:17272"/>
        <dbReference type="ChEBI" id="CHEBI:88153"/>
        <dbReference type="ChEBI" id="CHEBI:88155"/>
    </reaction>
    <physiologicalReaction direction="left-to-right" evidence="27">
        <dbReference type="Rhea" id="RHEA:48025"/>
    </physiologicalReaction>
</comment>
<evidence type="ECO:0000256" key="23">
    <source>
        <dbReference type="ARBA" id="ARBA00047296"/>
    </source>
</evidence>
<proteinExistence type="inferred from homology"/>
<dbReference type="PIRSF" id="PIRSF000865">
    <property type="entry name" value="Lipoprotein_lipase_LIPH"/>
    <property type="match status" value="1"/>
</dbReference>
<comment type="similarity">
    <text evidence="5 42">Belongs to the AB hydrolase superfamily. Lipase family.</text>
</comment>
<dbReference type="Proteomes" id="UP000287033">
    <property type="component" value="Unassembled WGS sequence"/>
</dbReference>
<keyword evidence="14" id="KW-0325">Glycoprotein</keyword>
<feature type="disulfide bond" evidence="40">
    <location>
        <begin position="367"/>
        <end position="378"/>
    </location>
</feature>
<dbReference type="InterPro" id="IPR013818">
    <property type="entry name" value="Lipase"/>
</dbReference>
<keyword evidence="13 40" id="KW-1015">Disulfide bond</keyword>
<dbReference type="FunFam" id="3.40.50.1820:FF:000033">
    <property type="entry name" value="Pancreatic triacylglycerol lipase"/>
    <property type="match status" value="1"/>
</dbReference>
<evidence type="ECO:0000256" key="19">
    <source>
        <dbReference type="ARBA" id="ARBA00024321"/>
    </source>
</evidence>
<comment type="catalytic activity">
    <reaction evidence="22">
        <text>(9Z-octadecenoyl)-glycerol + H2O = glycerol + (9Z)-octadecenoate + H(+)</text>
        <dbReference type="Rhea" id="RHEA:39955"/>
        <dbReference type="ChEBI" id="CHEBI:15377"/>
        <dbReference type="ChEBI" id="CHEBI:15378"/>
        <dbReference type="ChEBI" id="CHEBI:17754"/>
        <dbReference type="ChEBI" id="CHEBI:30823"/>
        <dbReference type="ChEBI" id="CHEBI:75937"/>
    </reaction>
    <physiologicalReaction direction="left-to-right" evidence="22">
        <dbReference type="Rhea" id="RHEA:39956"/>
    </physiologicalReaction>
</comment>
<dbReference type="FunFam" id="2.60.60.20:FF:000003">
    <property type="entry name" value="Triacylglycerol lipase"/>
    <property type="match status" value="1"/>
</dbReference>
<evidence type="ECO:0000256" key="1">
    <source>
        <dbReference type="ARBA" id="ARBA00004487"/>
    </source>
</evidence>
<feature type="disulfide bond" evidence="40">
    <location>
        <begin position="381"/>
        <end position="386"/>
    </location>
</feature>
<dbReference type="PANTHER" id="PTHR11610">
    <property type="entry name" value="LIPASE"/>
    <property type="match status" value="1"/>
</dbReference>
<dbReference type="SUPFAM" id="SSF53474">
    <property type="entry name" value="alpha/beta-Hydrolases"/>
    <property type="match status" value="1"/>
</dbReference>
<evidence type="ECO:0000256" key="33">
    <source>
        <dbReference type="ARBA" id="ARBA00049076"/>
    </source>
</evidence>
<protein>
    <recommendedName>
        <fullName evidence="43">Triacylglycerol lipase</fullName>
        <ecNumber evidence="43">3.1.1.3</ecNumber>
    </recommendedName>
    <alternativeName>
        <fullName evidence="43">Pancreatic lipase</fullName>
    </alternativeName>
</protein>
<comment type="catalytic activity">
    <reaction evidence="17">
        <text>a triacylglycerol + H2O = a diacylglycerol + a fatty acid + H(+)</text>
        <dbReference type="Rhea" id="RHEA:12044"/>
        <dbReference type="ChEBI" id="CHEBI:15377"/>
        <dbReference type="ChEBI" id="CHEBI:15378"/>
        <dbReference type="ChEBI" id="CHEBI:17855"/>
        <dbReference type="ChEBI" id="CHEBI:18035"/>
        <dbReference type="ChEBI" id="CHEBI:28868"/>
        <dbReference type="EC" id="3.1.1.3"/>
    </reaction>
    <physiologicalReaction direction="left-to-right" evidence="17">
        <dbReference type="Rhea" id="RHEA:12045"/>
    </physiologicalReaction>
</comment>
<evidence type="ECO:0000256" key="36">
    <source>
        <dbReference type="ARBA" id="ARBA00049352"/>
    </source>
</evidence>
<evidence type="ECO:0000256" key="5">
    <source>
        <dbReference type="ARBA" id="ARBA00010701"/>
    </source>
</evidence>
<comment type="catalytic activity">
    <reaction evidence="35">
        <text>1,2,3-trioctanoylglycerol + H2O = dioctanoylglycerol + octanoate + H(+)</text>
        <dbReference type="Rhea" id="RHEA:47864"/>
        <dbReference type="ChEBI" id="CHEBI:15377"/>
        <dbReference type="ChEBI" id="CHEBI:15378"/>
        <dbReference type="ChEBI" id="CHEBI:25646"/>
        <dbReference type="ChEBI" id="CHEBI:76978"/>
        <dbReference type="ChEBI" id="CHEBI:88066"/>
    </reaction>
    <physiologicalReaction direction="left-to-right" evidence="35">
        <dbReference type="Rhea" id="RHEA:47865"/>
    </physiologicalReaction>
</comment>
<dbReference type="InterPro" id="IPR029058">
    <property type="entry name" value="AB_hydrolase_fold"/>
</dbReference>
<evidence type="ECO:0000256" key="41">
    <source>
        <dbReference type="PROSITE-ProRule" id="PRU00152"/>
    </source>
</evidence>
<evidence type="ECO:0000256" key="17">
    <source>
        <dbReference type="ARBA" id="ARBA00023369"/>
    </source>
</evidence>
<evidence type="ECO:0000256" key="20">
    <source>
        <dbReference type="ARBA" id="ARBA00036503"/>
    </source>
</evidence>
<evidence type="ECO:0000256" key="27">
    <source>
        <dbReference type="ARBA" id="ARBA00047744"/>
    </source>
</evidence>
<dbReference type="GO" id="GO:0047714">
    <property type="term" value="F:galactolipase activity"/>
    <property type="evidence" value="ECO:0007669"/>
    <property type="project" value="UniProtKB-EC"/>
</dbReference>
<comment type="caution">
    <text evidence="45">The sequence shown here is derived from an EMBL/GenBank/DDBJ whole genome shotgun (WGS) entry which is preliminary data.</text>
</comment>
<evidence type="ECO:0000256" key="31">
    <source>
        <dbReference type="ARBA" id="ARBA00048386"/>
    </source>
</evidence>
<dbReference type="InterPro" id="IPR002331">
    <property type="entry name" value="Lipase_panc"/>
</dbReference>
<dbReference type="InterPro" id="IPR000734">
    <property type="entry name" value="TAG_lipase"/>
</dbReference>
<gene>
    <name evidence="45" type="ORF">chiPu_0009471</name>
</gene>
<keyword evidence="6 43" id="KW-0964">Secreted</keyword>
<dbReference type="GO" id="GO:0016042">
    <property type="term" value="P:lipid catabolic process"/>
    <property type="evidence" value="ECO:0007669"/>
    <property type="project" value="UniProtKB-KW"/>
</dbReference>
<evidence type="ECO:0000256" key="34">
    <source>
        <dbReference type="ARBA" id="ARBA00049154"/>
    </source>
</evidence>
<dbReference type="GO" id="GO:0004465">
    <property type="term" value="F:lipoprotein lipase activity"/>
    <property type="evidence" value="ECO:0007669"/>
    <property type="project" value="TreeGrafter"/>
</dbReference>
<comment type="catalytic activity">
    <reaction evidence="25">
        <text>1,2-didecanoylglycerol + H2O = decanoylglycerol + decanoate + H(+)</text>
        <dbReference type="Rhea" id="RHEA:48596"/>
        <dbReference type="ChEBI" id="CHEBI:11152"/>
        <dbReference type="ChEBI" id="CHEBI:15377"/>
        <dbReference type="ChEBI" id="CHEBI:15378"/>
        <dbReference type="ChEBI" id="CHEBI:27689"/>
        <dbReference type="ChEBI" id="CHEBI:90605"/>
    </reaction>
    <physiologicalReaction direction="left-to-right" evidence="25">
        <dbReference type="Rhea" id="RHEA:48597"/>
    </physiologicalReaction>
</comment>
<dbReference type="PRINTS" id="PR00823">
    <property type="entry name" value="PANCLIPASE"/>
</dbReference>
<comment type="catalytic activity">
    <reaction evidence="32">
        <text>long chain 1,2-diacyl-3-O-beta-D-galactosyl-sn-glycerol + H2O = long chain acyl-3-O-beta-D-galactosyl-sn-glycerol + a fatty acid + H(+)</text>
        <dbReference type="Rhea" id="RHEA:48700"/>
        <dbReference type="ChEBI" id="CHEBI:15377"/>
        <dbReference type="ChEBI" id="CHEBI:15378"/>
        <dbReference type="ChEBI" id="CHEBI:28868"/>
        <dbReference type="ChEBI" id="CHEBI:90477"/>
        <dbReference type="ChEBI" id="CHEBI:90770"/>
    </reaction>
    <physiologicalReaction direction="left-to-right" evidence="32">
        <dbReference type="Rhea" id="RHEA:48701"/>
    </physiologicalReaction>
</comment>
<evidence type="ECO:0000256" key="38">
    <source>
        <dbReference type="PIRSR" id="PIRSR000865-1"/>
    </source>
</evidence>
<evidence type="ECO:0000256" key="22">
    <source>
        <dbReference type="ARBA" id="ARBA00047270"/>
    </source>
</evidence>
<evidence type="ECO:0000256" key="14">
    <source>
        <dbReference type="ARBA" id="ARBA00023180"/>
    </source>
</evidence>
<dbReference type="InterPro" id="IPR033906">
    <property type="entry name" value="Lipase_N"/>
</dbReference>
<comment type="pathway">
    <text evidence="18">Glycolipid metabolism.</text>
</comment>
<feature type="disulfide bond" evidence="40">
    <location>
        <begin position="173"/>
        <end position="184"/>
    </location>
</feature>
<evidence type="ECO:0000256" key="43">
    <source>
        <dbReference type="RuleBase" id="RU362046"/>
    </source>
</evidence>
<evidence type="ECO:0000256" key="4">
    <source>
        <dbReference type="ARBA" id="ARBA00005189"/>
    </source>
</evidence>
<comment type="catalytic activity">
    <reaction evidence="30">
        <text>1,2,3-tributanoylglycerol + H2O = dibutanoylglycerol + butanoate + H(+)</text>
        <dbReference type="Rhea" id="RHEA:40475"/>
        <dbReference type="ChEBI" id="CHEBI:15377"/>
        <dbReference type="ChEBI" id="CHEBI:15378"/>
        <dbReference type="ChEBI" id="CHEBI:17968"/>
        <dbReference type="ChEBI" id="CHEBI:35020"/>
        <dbReference type="ChEBI" id="CHEBI:76478"/>
    </reaction>
    <physiologicalReaction direction="left-to-right" evidence="30">
        <dbReference type="Rhea" id="RHEA:40476"/>
    </physiologicalReaction>
</comment>
<dbReference type="OrthoDB" id="199913at2759"/>
<comment type="catalytic activity">
    <reaction evidence="26">
        <text>di-(9Z)-octadecenoylglycerol + H2O = (9Z-octadecenoyl)-glycerol + (9Z)-octadecenoate + H(+)</text>
        <dbReference type="Rhea" id="RHEA:47868"/>
        <dbReference type="ChEBI" id="CHEBI:15377"/>
        <dbReference type="ChEBI" id="CHEBI:15378"/>
        <dbReference type="ChEBI" id="CHEBI:30823"/>
        <dbReference type="ChEBI" id="CHEBI:75937"/>
        <dbReference type="ChEBI" id="CHEBI:75945"/>
    </reaction>
    <physiologicalReaction direction="left-to-right" evidence="26">
        <dbReference type="Rhea" id="RHEA:47869"/>
    </physiologicalReaction>
</comment>
<comment type="catalytic activity">
    <reaction evidence="29">
        <text>1,2-dioctanoyl-3-O-beta-D-galactosyl-sn-glycerol + H2O = octanoyl-3-(beta-D-galactosyl)-sn-glycerol + octanoate + H(+)</text>
        <dbReference type="Rhea" id="RHEA:48696"/>
        <dbReference type="ChEBI" id="CHEBI:15377"/>
        <dbReference type="ChEBI" id="CHEBI:15378"/>
        <dbReference type="ChEBI" id="CHEBI:25646"/>
        <dbReference type="ChEBI" id="CHEBI:90453"/>
        <dbReference type="ChEBI" id="CHEBI:90769"/>
    </reaction>
    <physiologicalReaction direction="left-to-right" evidence="29">
        <dbReference type="Rhea" id="RHEA:48697"/>
    </physiologicalReaction>
</comment>
<evidence type="ECO:0000256" key="12">
    <source>
        <dbReference type="ARBA" id="ARBA00023136"/>
    </source>
</evidence>
<feature type="binding site" evidence="39">
    <location>
        <position position="277"/>
    </location>
    <ligand>
        <name>Ca(2+)</name>
        <dbReference type="ChEBI" id="CHEBI:29108"/>
    </ligand>
</feature>
<evidence type="ECO:0000256" key="6">
    <source>
        <dbReference type="ARBA" id="ARBA00022525"/>
    </source>
</evidence>
<evidence type="ECO:0000256" key="8">
    <source>
        <dbReference type="ARBA" id="ARBA00022801"/>
    </source>
</evidence>
<dbReference type="GO" id="GO:0046872">
    <property type="term" value="F:metal ion binding"/>
    <property type="evidence" value="ECO:0007669"/>
    <property type="project" value="UniProtKB-KW"/>
</dbReference>
<feature type="active site" description="Charge relay system" evidence="38">
    <location>
        <position position="258"/>
    </location>
</feature>
<dbReference type="Gene3D" id="3.40.50.1820">
    <property type="entry name" value="alpha/beta hydrolase"/>
    <property type="match status" value="1"/>
</dbReference>
<reference evidence="45 46" key="1">
    <citation type="journal article" date="2018" name="Nat. Ecol. Evol.">
        <title>Shark genomes provide insights into elasmobranch evolution and the origin of vertebrates.</title>
        <authorList>
            <person name="Hara Y"/>
            <person name="Yamaguchi K"/>
            <person name="Onimaru K"/>
            <person name="Kadota M"/>
            <person name="Koyanagi M"/>
            <person name="Keeley SD"/>
            <person name="Tatsumi K"/>
            <person name="Tanaka K"/>
            <person name="Motone F"/>
            <person name="Kageyama Y"/>
            <person name="Nozu R"/>
            <person name="Adachi N"/>
            <person name="Nishimura O"/>
            <person name="Nakagawa R"/>
            <person name="Tanegashima C"/>
            <person name="Kiyatake I"/>
            <person name="Matsumoto R"/>
            <person name="Murakumo K"/>
            <person name="Nishida K"/>
            <person name="Terakita A"/>
            <person name="Kuratani S"/>
            <person name="Sato K"/>
            <person name="Hyodo S Kuraku.S."/>
        </authorList>
    </citation>
    <scope>NUCLEOTIDE SEQUENCE [LARGE SCALE GENOMIC DNA]</scope>
</reference>
<evidence type="ECO:0000256" key="18">
    <source>
        <dbReference type="ARBA" id="ARBA00023590"/>
    </source>
</evidence>
<feature type="active site" description="Nucleophile" evidence="38">
    <location>
        <position position="235"/>
    </location>
</feature>
<feature type="disulfide bond" evidence="40">
    <location>
        <begin position="85"/>
        <end position="91"/>
    </location>
</feature>
<evidence type="ECO:0000256" key="16">
    <source>
        <dbReference type="ARBA" id="ARBA00023329"/>
    </source>
</evidence>
<dbReference type="InterPro" id="IPR016272">
    <property type="entry name" value="Lipase_LIPH"/>
</dbReference>
<evidence type="ECO:0000256" key="2">
    <source>
        <dbReference type="ARBA" id="ARBA00004613"/>
    </source>
</evidence>
<evidence type="ECO:0000256" key="26">
    <source>
        <dbReference type="ARBA" id="ARBA00047741"/>
    </source>
</evidence>
<sequence length="534" mass="59216">MKLRVRESVRSVEGEDSECEEAEVRWMKVKRKACDGEREEADKGVKASSLVDMAMTPAASSLFQMLRLLLAVTLLLIQVNAEGICFDRLGCFPSGYPWTGTKERPANKLPWSPEKINTRFLLYTRQNPNNYQEISGTNPETVDASNFDLDQKSVFIMHGYLENGDVSWAVDLCKMILHVDDVNCICVDWRGGSQCSYSQAAQNIRVVGAETAYFLDTLESHYNYTVSDVYLVGHSLGAHAAGEAGKRAPGIPRITGLDPVEPYFQNTPPEVRLDPTDAFFVDVIHTDGSSQFPSIGFGMIQACGHMDFYPNGGEDMPGCSKNILSTILDIDGIWQGTKNFISCNHFRAVRYFSESVVSPDGFLAFPCGSEKEFQAEECFACPAEGCPTMGYTIGPYRPAPGLLHQTFYLRTGESSPYGVWRYNVSVTLSGSHSVSGILNVALYGSKGNTRQHQITKTKLRPGKTYWALIDAEHDVGDVTKVKFLWNNNVINIFQPKLGAESITLVRAKDHTSFRFCGNEVVKEEILQTLTPCTS</sequence>
<evidence type="ECO:0000256" key="29">
    <source>
        <dbReference type="ARBA" id="ARBA00048268"/>
    </source>
</evidence>
<feature type="active site" description="Charge relay system" evidence="38">
    <location>
        <position position="345"/>
    </location>
</feature>
<comment type="pathway">
    <text evidence="4">Lipid metabolism.</text>
</comment>
<comment type="pathway">
    <text evidence="3">Glycerolipid metabolism; triacylglycerol degradation.</text>
</comment>
<dbReference type="SMART" id="SM00308">
    <property type="entry name" value="LH2"/>
    <property type="match status" value="1"/>
</dbReference>
<feature type="binding site" evidence="39">
    <location>
        <position position="272"/>
    </location>
    <ligand>
        <name>Ca(2+)</name>
        <dbReference type="ChEBI" id="CHEBI:29108"/>
    </ligand>
</feature>
<evidence type="ECO:0000256" key="9">
    <source>
        <dbReference type="ARBA" id="ARBA00022837"/>
    </source>
</evidence>
<dbReference type="AlphaFoldDB" id="A0A401SKU9"/>
<evidence type="ECO:0000256" key="30">
    <source>
        <dbReference type="ARBA" id="ARBA00048377"/>
    </source>
</evidence>
<keyword evidence="7 39" id="KW-0479">Metal-binding</keyword>
<dbReference type="Pfam" id="PF00151">
    <property type="entry name" value="Lipase"/>
    <property type="match status" value="1"/>
</dbReference>
<keyword evidence="15" id="KW-0966">Cell projection</keyword>
<comment type="catalytic activity">
    <reaction evidence="33">
        <text>1,2-dioctanoyl-3-O-[alpha-D-galactosyl-(1-&gt;6)-beta-D-galactosyl]-sn-glycerol + H2O = octanoyl-3-O-[alpha-D-galactosyl-(1-&gt;6)-beta-D-galactosyl]-sn-glycerol + octanoate + H(+)</text>
        <dbReference type="Rhea" id="RHEA:48692"/>
        <dbReference type="ChEBI" id="CHEBI:15377"/>
        <dbReference type="ChEBI" id="CHEBI:15378"/>
        <dbReference type="ChEBI" id="CHEBI:25646"/>
        <dbReference type="ChEBI" id="CHEBI:90457"/>
        <dbReference type="ChEBI" id="CHEBI:90768"/>
    </reaction>
    <physiologicalReaction direction="left-to-right" evidence="33">
        <dbReference type="Rhea" id="RHEA:48693"/>
    </physiologicalReaction>
</comment>
<keyword evidence="8" id="KW-0378">Hydrolase</keyword>
<keyword evidence="16" id="KW-0968">Cytoplasmic vesicle</keyword>
<dbReference type="SUPFAM" id="SSF49723">
    <property type="entry name" value="Lipase/lipooxygenase domain (PLAT/LH2 domain)"/>
    <property type="match status" value="1"/>
</dbReference>
<evidence type="ECO:0000256" key="7">
    <source>
        <dbReference type="ARBA" id="ARBA00022723"/>
    </source>
</evidence>
<dbReference type="Gene3D" id="2.60.60.20">
    <property type="entry name" value="PLAT/LH2 domain"/>
    <property type="match status" value="1"/>
</dbReference>
<comment type="catalytic activity">
    <reaction evidence="31">
        <text>1,2,3-tri-(9Z-octadecenoyl)-glycerol + H2O = di-(9Z)-octadecenoylglycerol + (9Z)-octadecenoate + H(+)</text>
        <dbReference type="Rhea" id="RHEA:38575"/>
        <dbReference type="ChEBI" id="CHEBI:15377"/>
        <dbReference type="ChEBI" id="CHEBI:15378"/>
        <dbReference type="ChEBI" id="CHEBI:30823"/>
        <dbReference type="ChEBI" id="CHEBI:53753"/>
        <dbReference type="ChEBI" id="CHEBI:75945"/>
    </reaction>
    <physiologicalReaction direction="left-to-right" evidence="31">
        <dbReference type="Rhea" id="RHEA:38576"/>
    </physiologicalReaction>
</comment>
<evidence type="ECO:0000256" key="28">
    <source>
        <dbReference type="ARBA" id="ARBA00048139"/>
    </source>
</evidence>
<comment type="subcellular location">
    <subcellularLocation>
        <location evidence="1">Cell projection</location>
        <location evidence="1">Neuron projection</location>
    </subcellularLocation>
    <subcellularLocation>
        <location evidence="2 43">Secreted</location>
    </subcellularLocation>
    <subcellularLocation>
        <location evidence="19">Zymogen granule membrane</location>
        <topology evidence="19">Peripheral membrane protein</topology>
    </subcellularLocation>
</comment>
<evidence type="ECO:0000256" key="40">
    <source>
        <dbReference type="PIRSR" id="PIRSR000865-3"/>
    </source>
</evidence>
<dbReference type="PANTHER" id="PTHR11610:SF165">
    <property type="entry name" value="PANCREATIC LIPASE-RELATED PROTEIN 2"/>
    <property type="match status" value="1"/>
</dbReference>
<evidence type="ECO:0000256" key="25">
    <source>
        <dbReference type="ARBA" id="ARBA00047618"/>
    </source>
</evidence>
<evidence type="ECO:0000256" key="37">
    <source>
        <dbReference type="ARBA" id="ARBA00049420"/>
    </source>
</evidence>
<evidence type="ECO:0000256" key="21">
    <source>
        <dbReference type="ARBA" id="ARBA00036575"/>
    </source>
</evidence>
<evidence type="ECO:0000256" key="15">
    <source>
        <dbReference type="ARBA" id="ARBA00023273"/>
    </source>
</evidence>
<evidence type="ECO:0000256" key="24">
    <source>
        <dbReference type="ARBA" id="ARBA00047438"/>
    </source>
</evidence>
<comment type="catalytic activity">
    <reaction evidence="20">
        <text>a 1,2-diacyl-3-O-(beta-D-galactosyl)-sn-glycerol + 2 H2O = 3-beta-D-galactosyl-sn-glycerol + 2 a fatty acid + 2 H(+)</text>
        <dbReference type="Rhea" id="RHEA:13189"/>
        <dbReference type="ChEBI" id="CHEBI:15377"/>
        <dbReference type="ChEBI" id="CHEBI:15378"/>
        <dbReference type="ChEBI" id="CHEBI:15754"/>
        <dbReference type="ChEBI" id="CHEBI:17615"/>
        <dbReference type="ChEBI" id="CHEBI:28868"/>
        <dbReference type="EC" id="3.1.1.26"/>
    </reaction>
    <physiologicalReaction direction="left-to-right" evidence="20">
        <dbReference type="Rhea" id="RHEA:13190"/>
    </physiologicalReaction>
</comment>
<evidence type="ECO:0000256" key="42">
    <source>
        <dbReference type="RuleBase" id="RU004262"/>
    </source>
</evidence>
<evidence type="ECO:0000256" key="32">
    <source>
        <dbReference type="ARBA" id="ARBA00048546"/>
    </source>
</evidence>
<keyword evidence="10 43" id="KW-0442">Lipid degradation</keyword>
<comment type="catalytic activity">
    <reaction evidence="24">
        <text>1-(9Z-octadecenoyl)-glycerol + H2O = glycerol + (9Z)-octadecenoate + H(+)</text>
        <dbReference type="Rhea" id="RHEA:38487"/>
        <dbReference type="ChEBI" id="CHEBI:15377"/>
        <dbReference type="ChEBI" id="CHEBI:15378"/>
        <dbReference type="ChEBI" id="CHEBI:17754"/>
        <dbReference type="ChEBI" id="CHEBI:30823"/>
        <dbReference type="ChEBI" id="CHEBI:75342"/>
    </reaction>
    <physiologicalReaction direction="left-to-right" evidence="24">
        <dbReference type="Rhea" id="RHEA:38488"/>
    </physiologicalReaction>
</comment>
<feature type="disulfide bond" evidence="40">
    <location>
        <begin position="319"/>
        <end position="343"/>
    </location>
</feature>
<evidence type="ECO:0000256" key="3">
    <source>
        <dbReference type="ARBA" id="ARBA00004879"/>
    </source>
</evidence>
<keyword evidence="11 43" id="KW-0443">Lipid metabolism</keyword>